<evidence type="ECO:0000259" key="10">
    <source>
        <dbReference type="Pfam" id="PF01743"/>
    </source>
</evidence>
<organism evidence="13 14">
    <name type="scientific">Candidatus Wallbacteria bacterium GWC2_49_35</name>
    <dbReference type="NCBI Taxonomy" id="1817813"/>
    <lineage>
        <taxon>Bacteria</taxon>
        <taxon>Candidatus Walliibacteriota</taxon>
    </lineage>
</organism>
<evidence type="ECO:0000256" key="1">
    <source>
        <dbReference type="ARBA" id="ARBA00001946"/>
    </source>
</evidence>
<reference evidence="13 14" key="1">
    <citation type="journal article" date="2016" name="Nat. Commun.">
        <title>Thousands of microbial genomes shed light on interconnected biogeochemical processes in an aquifer system.</title>
        <authorList>
            <person name="Anantharaman K."/>
            <person name="Brown C.T."/>
            <person name="Hug L.A."/>
            <person name="Sharon I."/>
            <person name="Castelle C.J."/>
            <person name="Probst A.J."/>
            <person name="Thomas B.C."/>
            <person name="Singh A."/>
            <person name="Wilkins M.J."/>
            <person name="Karaoz U."/>
            <person name="Brodie E.L."/>
            <person name="Williams K.H."/>
            <person name="Hubbard S.S."/>
            <person name="Banfield J.F."/>
        </authorList>
    </citation>
    <scope>NUCLEOTIDE SEQUENCE [LARGE SCALE GENOMIC DNA]</scope>
</reference>
<keyword evidence="4" id="KW-0548">Nucleotidyltransferase</keyword>
<sequence length="467" mass="53332">MPIILFFDIMNLSGRKNKKEHLKPMKIDGNKIRPEIFKISAKLSEAGFEAYLVGGAVRDIIFGNEPKDYDILTDAKCVDISRIFRNVVPYGMKHGTVIVVMNKTPYDVTSYNEGDPAPGSLENDLAIRDFTINAMACDLKELDLIDLFGGMEDYSKKEIKCVISPEARFAKDPLRILRAVRQAAKFGFDIETGTFEKAREMSSSILASAPERIMSELVKLFEIKNGRGEKYLRYLTDMNAWHEIFQKYYRSLIQPGCAENFFEFGAGFYDAFRVIADKGYDIKLAFLIIFSLYRVSGNKVTVYEFKKLIKALFDLKFSRPDFDKISALVFLTFYRLHNDSDASTDSRREVKVREMMAEHRELTKQKIDIREIFLLAGTFYEAVSEMENSRKYFEAIKTADVVIKEKDPVYIEDLAINGNDIMPLLGIGAGAKIGEALKYVQRAVIKDKTLNSKEILKELILKKFNTA</sequence>
<evidence type="ECO:0000259" key="12">
    <source>
        <dbReference type="Pfam" id="PF13735"/>
    </source>
</evidence>
<keyword evidence="6" id="KW-0547">Nucleotide-binding</keyword>
<dbReference type="Gene3D" id="1.10.246.80">
    <property type="match status" value="1"/>
</dbReference>
<evidence type="ECO:0000313" key="14">
    <source>
        <dbReference type="Proteomes" id="UP000178735"/>
    </source>
</evidence>
<dbReference type="CDD" id="cd05398">
    <property type="entry name" value="NT_ClassII-CCAase"/>
    <property type="match status" value="1"/>
</dbReference>
<evidence type="ECO:0000256" key="6">
    <source>
        <dbReference type="ARBA" id="ARBA00022741"/>
    </source>
</evidence>
<dbReference type="InterPro" id="IPR050264">
    <property type="entry name" value="Bact_CCA-adding_enz_type3_sf"/>
</dbReference>
<keyword evidence="8 9" id="KW-0694">RNA-binding</keyword>
<evidence type="ECO:0000259" key="11">
    <source>
        <dbReference type="Pfam" id="PF12627"/>
    </source>
</evidence>
<dbReference type="Pfam" id="PF13735">
    <property type="entry name" value="tRNA_NucTran2_2"/>
    <property type="match status" value="1"/>
</dbReference>
<gene>
    <name evidence="13" type="ORF">A2008_08630</name>
</gene>
<dbReference type="GO" id="GO:0046872">
    <property type="term" value="F:metal ion binding"/>
    <property type="evidence" value="ECO:0007669"/>
    <property type="project" value="UniProtKB-KW"/>
</dbReference>
<dbReference type="Gene3D" id="3.30.460.10">
    <property type="entry name" value="Beta Polymerase, domain 2"/>
    <property type="match status" value="1"/>
</dbReference>
<accession>A0A1F7WMU3</accession>
<dbReference type="EMBL" id="MGFH01000157">
    <property type="protein sequence ID" value="OGM03709.1"/>
    <property type="molecule type" value="Genomic_DNA"/>
</dbReference>
<dbReference type="PANTHER" id="PTHR46173">
    <property type="entry name" value="CCA TRNA NUCLEOTIDYLTRANSFERASE 1, MITOCHONDRIAL"/>
    <property type="match status" value="1"/>
</dbReference>
<evidence type="ECO:0000256" key="3">
    <source>
        <dbReference type="ARBA" id="ARBA00022694"/>
    </source>
</evidence>
<dbReference type="SUPFAM" id="SSF81891">
    <property type="entry name" value="Poly A polymerase C-terminal region-like"/>
    <property type="match status" value="1"/>
</dbReference>
<dbReference type="Pfam" id="PF01743">
    <property type="entry name" value="PolyA_pol"/>
    <property type="match status" value="1"/>
</dbReference>
<proteinExistence type="inferred from homology"/>
<evidence type="ECO:0008006" key="15">
    <source>
        <dbReference type="Google" id="ProtNLM"/>
    </source>
</evidence>
<protein>
    <recommendedName>
        <fullName evidence="15">Poly A polymerase head domain-containing protein</fullName>
    </recommendedName>
</protein>
<dbReference type="Gene3D" id="1.10.3090.10">
    <property type="entry name" value="cca-adding enzyme, domain 2"/>
    <property type="match status" value="1"/>
</dbReference>
<evidence type="ECO:0000256" key="8">
    <source>
        <dbReference type="ARBA" id="ARBA00022884"/>
    </source>
</evidence>
<dbReference type="PANTHER" id="PTHR46173:SF1">
    <property type="entry name" value="CCA TRNA NUCLEOTIDYLTRANSFERASE 1, MITOCHONDRIAL"/>
    <property type="match status" value="1"/>
</dbReference>
<dbReference type="Pfam" id="PF12627">
    <property type="entry name" value="PolyA_pol_RNAbd"/>
    <property type="match status" value="1"/>
</dbReference>
<dbReference type="InterPro" id="IPR032810">
    <property type="entry name" value="CCA-adding_enz_C"/>
</dbReference>
<dbReference type="GO" id="GO:0000166">
    <property type="term" value="F:nucleotide binding"/>
    <property type="evidence" value="ECO:0007669"/>
    <property type="project" value="UniProtKB-KW"/>
</dbReference>
<feature type="domain" description="Poly A polymerase head" evidence="10">
    <location>
        <begin position="50"/>
        <end position="159"/>
    </location>
</feature>
<dbReference type="SUPFAM" id="SSF81301">
    <property type="entry name" value="Nucleotidyltransferase"/>
    <property type="match status" value="1"/>
</dbReference>
<dbReference type="GO" id="GO:0016779">
    <property type="term" value="F:nucleotidyltransferase activity"/>
    <property type="evidence" value="ECO:0007669"/>
    <property type="project" value="UniProtKB-KW"/>
</dbReference>
<name>A0A1F7WMU3_9BACT</name>
<keyword evidence="7" id="KW-0460">Magnesium</keyword>
<dbReference type="AlphaFoldDB" id="A0A1F7WMU3"/>
<keyword evidence="5" id="KW-0479">Metal-binding</keyword>
<dbReference type="InterPro" id="IPR043519">
    <property type="entry name" value="NT_sf"/>
</dbReference>
<evidence type="ECO:0000256" key="7">
    <source>
        <dbReference type="ARBA" id="ARBA00022842"/>
    </source>
</evidence>
<dbReference type="GO" id="GO:0000049">
    <property type="term" value="F:tRNA binding"/>
    <property type="evidence" value="ECO:0007669"/>
    <property type="project" value="TreeGrafter"/>
</dbReference>
<feature type="domain" description="CCA-adding enzyme C-terminal" evidence="12">
    <location>
        <begin position="370"/>
        <end position="459"/>
    </location>
</feature>
<evidence type="ECO:0000256" key="9">
    <source>
        <dbReference type="RuleBase" id="RU003953"/>
    </source>
</evidence>
<comment type="caution">
    <text evidence="13">The sequence shown here is derived from an EMBL/GenBank/DDBJ whole genome shotgun (WGS) entry which is preliminary data.</text>
</comment>
<dbReference type="InterPro" id="IPR002646">
    <property type="entry name" value="PolA_pol_head_dom"/>
</dbReference>
<evidence type="ECO:0000256" key="2">
    <source>
        <dbReference type="ARBA" id="ARBA00022679"/>
    </source>
</evidence>
<keyword evidence="2 9" id="KW-0808">Transferase</keyword>
<evidence type="ECO:0000256" key="4">
    <source>
        <dbReference type="ARBA" id="ARBA00022695"/>
    </source>
</evidence>
<comment type="cofactor">
    <cofactor evidence="1">
        <name>Mg(2+)</name>
        <dbReference type="ChEBI" id="CHEBI:18420"/>
    </cofactor>
</comment>
<evidence type="ECO:0000313" key="13">
    <source>
        <dbReference type="EMBL" id="OGM03709.1"/>
    </source>
</evidence>
<dbReference type="STRING" id="1817813.A2008_08630"/>
<keyword evidence="3" id="KW-0819">tRNA processing</keyword>
<evidence type="ECO:0000256" key="5">
    <source>
        <dbReference type="ARBA" id="ARBA00022723"/>
    </source>
</evidence>
<dbReference type="GO" id="GO:0008033">
    <property type="term" value="P:tRNA processing"/>
    <property type="evidence" value="ECO:0007669"/>
    <property type="project" value="UniProtKB-KW"/>
</dbReference>
<feature type="domain" description="tRNA nucleotidyltransferase/poly(A) polymerase RNA and SrmB- binding" evidence="11">
    <location>
        <begin position="187"/>
        <end position="245"/>
    </location>
</feature>
<comment type="similarity">
    <text evidence="9">Belongs to the tRNA nucleotidyltransferase/poly(A) polymerase family.</text>
</comment>
<dbReference type="Proteomes" id="UP000178735">
    <property type="component" value="Unassembled WGS sequence"/>
</dbReference>
<dbReference type="InterPro" id="IPR032828">
    <property type="entry name" value="PolyA_RNA-bd"/>
</dbReference>